<evidence type="ECO:0000313" key="1">
    <source>
        <dbReference type="EMBL" id="HGH60807.1"/>
    </source>
</evidence>
<sequence>MAVSENTHELDDTPSVNTEISGVGIATFKSYGPAAYLQYHNSVDFYVTVMIDKKDRNLTVIAGTIMRKRSSIRIVAATILFLCAAGCGGRLANTGFARVTEVSPQGAIRVQYDNGELAWKKVDPDNARKDTLIAMKNRLKPAKYVETKNGSTLTFLDGETIVYKNLY</sequence>
<name>A0A7C4ARV2_9BACT</name>
<gene>
    <name evidence="1" type="ORF">ENV54_05855</name>
</gene>
<comment type="caution">
    <text evidence="1">The sequence shown here is derived from an EMBL/GenBank/DDBJ whole genome shotgun (WGS) entry which is preliminary data.</text>
</comment>
<proteinExistence type="predicted"/>
<dbReference type="AlphaFoldDB" id="A0A7C4ARV2"/>
<accession>A0A7C4ARV2</accession>
<protein>
    <submittedName>
        <fullName evidence="1">Uncharacterized protein</fullName>
    </submittedName>
</protein>
<organism evidence="1">
    <name type="scientific">Desulfomonile tiedjei</name>
    <dbReference type="NCBI Taxonomy" id="2358"/>
    <lineage>
        <taxon>Bacteria</taxon>
        <taxon>Pseudomonadati</taxon>
        <taxon>Thermodesulfobacteriota</taxon>
        <taxon>Desulfomonilia</taxon>
        <taxon>Desulfomonilales</taxon>
        <taxon>Desulfomonilaceae</taxon>
        <taxon>Desulfomonile</taxon>
    </lineage>
</organism>
<reference evidence="1" key="1">
    <citation type="journal article" date="2020" name="mSystems">
        <title>Genome- and Community-Level Interaction Insights into Carbon Utilization and Element Cycling Functions of Hydrothermarchaeota in Hydrothermal Sediment.</title>
        <authorList>
            <person name="Zhou Z."/>
            <person name="Liu Y."/>
            <person name="Xu W."/>
            <person name="Pan J."/>
            <person name="Luo Z.H."/>
            <person name="Li M."/>
        </authorList>
    </citation>
    <scope>NUCLEOTIDE SEQUENCE [LARGE SCALE GENOMIC DNA]</scope>
    <source>
        <strain evidence="1">SpSt-769</strain>
    </source>
</reference>
<dbReference type="EMBL" id="DTGT01000183">
    <property type="protein sequence ID" value="HGH60807.1"/>
    <property type="molecule type" value="Genomic_DNA"/>
</dbReference>